<dbReference type="Proteomes" id="UP000663888">
    <property type="component" value="Unassembled WGS sequence"/>
</dbReference>
<name>A0A8H3D258_9AGAM</name>
<evidence type="ECO:0000313" key="2">
    <source>
        <dbReference type="Proteomes" id="UP000663888"/>
    </source>
</evidence>
<protein>
    <submittedName>
        <fullName evidence="1">Uncharacterized protein</fullName>
    </submittedName>
</protein>
<dbReference type="EMBL" id="CAJMWX010001658">
    <property type="protein sequence ID" value="CAE6501077.1"/>
    <property type="molecule type" value="Genomic_DNA"/>
</dbReference>
<gene>
    <name evidence="1" type="ORF">RDB_LOCUS153246</name>
</gene>
<organism evidence="1 2">
    <name type="scientific">Rhizoctonia solani</name>
    <dbReference type="NCBI Taxonomy" id="456999"/>
    <lineage>
        <taxon>Eukaryota</taxon>
        <taxon>Fungi</taxon>
        <taxon>Dikarya</taxon>
        <taxon>Basidiomycota</taxon>
        <taxon>Agaricomycotina</taxon>
        <taxon>Agaricomycetes</taxon>
        <taxon>Cantharellales</taxon>
        <taxon>Ceratobasidiaceae</taxon>
        <taxon>Rhizoctonia</taxon>
    </lineage>
</organism>
<sequence length="168" mass="19039">MAWIALGSSLQKLKDNPGVFSRLSVAAGILLECFDGIEMAARNQEDYEILAKEFKGITESLVESNMASTPPLISKCMSNITSEIERRADEIKNKRGRGEGVQFWFAKADEEDVMERYRRVKSLFRQLQAYKPEYEHMEHYRRAPGEHTVEGSKTGEGCNVRLEAIGDC</sequence>
<evidence type="ECO:0000313" key="1">
    <source>
        <dbReference type="EMBL" id="CAE6501077.1"/>
    </source>
</evidence>
<reference evidence="1" key="1">
    <citation type="submission" date="2021-01" db="EMBL/GenBank/DDBJ databases">
        <authorList>
            <person name="Kaushik A."/>
        </authorList>
    </citation>
    <scope>NUCLEOTIDE SEQUENCE</scope>
    <source>
        <strain evidence="1">AG4-R118</strain>
    </source>
</reference>
<dbReference type="AlphaFoldDB" id="A0A8H3D258"/>
<comment type="caution">
    <text evidence="1">The sequence shown here is derived from an EMBL/GenBank/DDBJ whole genome shotgun (WGS) entry which is preliminary data.</text>
</comment>
<accession>A0A8H3D258</accession>
<proteinExistence type="predicted"/>